<name>A0ACC1QZ72_9HYPO</name>
<organism evidence="1 2">
    <name type="scientific">Lecanicillium saksenae</name>
    <dbReference type="NCBI Taxonomy" id="468837"/>
    <lineage>
        <taxon>Eukaryota</taxon>
        <taxon>Fungi</taxon>
        <taxon>Dikarya</taxon>
        <taxon>Ascomycota</taxon>
        <taxon>Pezizomycotina</taxon>
        <taxon>Sordariomycetes</taxon>
        <taxon>Hypocreomycetidae</taxon>
        <taxon>Hypocreales</taxon>
        <taxon>Cordycipitaceae</taxon>
        <taxon>Lecanicillium</taxon>
    </lineage>
</organism>
<reference evidence="1" key="1">
    <citation type="submission" date="2022-07" db="EMBL/GenBank/DDBJ databases">
        <title>Genome Sequence of Lecanicillium saksenae.</title>
        <authorList>
            <person name="Buettner E."/>
        </authorList>
    </citation>
    <scope>NUCLEOTIDE SEQUENCE</scope>
    <source>
        <strain evidence="1">VT-O1</strain>
    </source>
</reference>
<evidence type="ECO:0000313" key="1">
    <source>
        <dbReference type="EMBL" id="KAJ3495625.1"/>
    </source>
</evidence>
<dbReference type="Proteomes" id="UP001148737">
    <property type="component" value="Unassembled WGS sequence"/>
</dbReference>
<evidence type="ECO:0000313" key="2">
    <source>
        <dbReference type="Proteomes" id="UP001148737"/>
    </source>
</evidence>
<keyword evidence="2" id="KW-1185">Reference proteome</keyword>
<sequence>MRQAIALSLVALNLLSPVLAGGAQGCMERVLAYRALEIDSLKPKGDRRIGWRCKNWEVTDEAKREGKCKGSWEQYSDVYSSNNFNDFMKFIGDQHVDSDDWLKKKPDGSIDIDKTAANCYDKHTKAGAKVRNYSAHEVMKVDNDRFEPYVEKLSDAVDKTPDEVGDGDKAKAKEIRSNFAELSQRVQDVRVGDHGKHLIKDATKKLKGKLTIETRIIGKDPLNASVDLKTVDWAKTAQTNIAAGVSKADVRTAIDDFNKDYYTKRNPAEHRSVIRAYIKAGSKAKKCI</sequence>
<protein>
    <submittedName>
        <fullName evidence="1">Uncharacterized protein</fullName>
    </submittedName>
</protein>
<gene>
    <name evidence="1" type="ORF">NLG97_g3257</name>
</gene>
<comment type="caution">
    <text evidence="1">The sequence shown here is derived from an EMBL/GenBank/DDBJ whole genome shotgun (WGS) entry which is preliminary data.</text>
</comment>
<proteinExistence type="predicted"/>
<accession>A0ACC1QZ72</accession>
<dbReference type="EMBL" id="JANAKD010000261">
    <property type="protein sequence ID" value="KAJ3495625.1"/>
    <property type="molecule type" value="Genomic_DNA"/>
</dbReference>